<name>A0A1T3NQJ8_9ACTN</name>
<feature type="transmembrane region" description="Helical" evidence="6">
    <location>
        <begin position="218"/>
        <end position="238"/>
    </location>
</feature>
<reference evidence="7 8" key="1">
    <citation type="submission" date="2017-03" db="EMBL/GenBank/DDBJ databases">
        <title>Draft genome sequence of Streptomyces scabrisporus NF3, endophyte isolated from Amphipterygium adstringens.</title>
        <authorList>
            <person name="Vazquez M."/>
            <person name="Ceapa C.D."/>
            <person name="Rodriguez Luna D."/>
            <person name="Sanchez Esquivel S."/>
        </authorList>
    </citation>
    <scope>NUCLEOTIDE SEQUENCE [LARGE SCALE GENOMIC DNA]</scope>
    <source>
        <strain evidence="7 8">NF3</strain>
    </source>
</reference>
<keyword evidence="4 6" id="KW-1133">Transmembrane helix</keyword>
<dbReference type="Pfam" id="PF07690">
    <property type="entry name" value="MFS_1"/>
    <property type="match status" value="1"/>
</dbReference>
<keyword evidence="2" id="KW-1003">Cell membrane</keyword>
<dbReference type="InterPro" id="IPR011701">
    <property type="entry name" value="MFS"/>
</dbReference>
<evidence type="ECO:0000256" key="4">
    <source>
        <dbReference type="ARBA" id="ARBA00022989"/>
    </source>
</evidence>
<feature type="transmembrane region" description="Helical" evidence="6">
    <location>
        <begin position="169"/>
        <end position="187"/>
    </location>
</feature>
<keyword evidence="8" id="KW-1185">Reference proteome</keyword>
<feature type="transmembrane region" description="Helical" evidence="6">
    <location>
        <begin position="275"/>
        <end position="292"/>
    </location>
</feature>
<evidence type="ECO:0000256" key="3">
    <source>
        <dbReference type="ARBA" id="ARBA00022692"/>
    </source>
</evidence>
<evidence type="ECO:0000313" key="7">
    <source>
        <dbReference type="EMBL" id="OPC78962.1"/>
    </source>
</evidence>
<accession>A0A1T3NQJ8</accession>
<evidence type="ECO:0000313" key="8">
    <source>
        <dbReference type="Proteomes" id="UP000190037"/>
    </source>
</evidence>
<dbReference type="STRING" id="159449.B4N89_33140"/>
<dbReference type="Gene3D" id="1.20.1250.20">
    <property type="entry name" value="MFS general substrate transporter like domains"/>
    <property type="match status" value="1"/>
</dbReference>
<dbReference type="EMBL" id="MWQN01000002">
    <property type="protein sequence ID" value="OPC78962.1"/>
    <property type="molecule type" value="Genomic_DNA"/>
</dbReference>
<gene>
    <name evidence="7" type="ORF">B4N89_33140</name>
</gene>
<dbReference type="RefSeq" id="WP_078980162.1">
    <property type="nucleotide sequence ID" value="NZ_MWQN01000002.1"/>
</dbReference>
<evidence type="ECO:0000256" key="6">
    <source>
        <dbReference type="SAM" id="Phobius"/>
    </source>
</evidence>
<dbReference type="SUPFAM" id="SSF103473">
    <property type="entry name" value="MFS general substrate transporter"/>
    <property type="match status" value="1"/>
</dbReference>
<dbReference type="GO" id="GO:0005886">
    <property type="term" value="C:plasma membrane"/>
    <property type="evidence" value="ECO:0007669"/>
    <property type="project" value="UniProtKB-SubCell"/>
</dbReference>
<dbReference type="OrthoDB" id="3287459at2"/>
<dbReference type="PANTHER" id="PTHR23513">
    <property type="entry name" value="INTEGRAL MEMBRANE EFFLUX PROTEIN-RELATED"/>
    <property type="match status" value="1"/>
</dbReference>
<evidence type="ECO:0008006" key="9">
    <source>
        <dbReference type="Google" id="ProtNLM"/>
    </source>
</evidence>
<dbReference type="Proteomes" id="UP000190037">
    <property type="component" value="Unassembled WGS sequence"/>
</dbReference>
<feature type="transmembrane region" description="Helical" evidence="6">
    <location>
        <begin position="145"/>
        <end position="163"/>
    </location>
</feature>
<dbReference type="InterPro" id="IPR036259">
    <property type="entry name" value="MFS_trans_sf"/>
</dbReference>
<feature type="transmembrane region" description="Helical" evidence="6">
    <location>
        <begin position="101"/>
        <end position="124"/>
    </location>
</feature>
<feature type="transmembrane region" description="Helical" evidence="6">
    <location>
        <begin position="77"/>
        <end position="95"/>
    </location>
</feature>
<keyword evidence="5 6" id="KW-0472">Membrane</keyword>
<feature type="transmembrane region" description="Helical" evidence="6">
    <location>
        <begin position="12"/>
        <end position="34"/>
    </location>
</feature>
<evidence type="ECO:0000256" key="5">
    <source>
        <dbReference type="ARBA" id="ARBA00023136"/>
    </source>
</evidence>
<dbReference type="AlphaFoldDB" id="A0A1T3NQJ8"/>
<protein>
    <recommendedName>
        <fullName evidence="9">MFS transporter</fullName>
    </recommendedName>
</protein>
<proteinExistence type="predicted"/>
<comment type="subcellular location">
    <subcellularLocation>
        <location evidence="1">Cell membrane</location>
        <topology evidence="1">Multi-pass membrane protein</topology>
    </subcellularLocation>
</comment>
<evidence type="ECO:0000256" key="2">
    <source>
        <dbReference type="ARBA" id="ARBA00022475"/>
    </source>
</evidence>
<feature type="transmembrane region" description="Helical" evidence="6">
    <location>
        <begin position="244"/>
        <end position="263"/>
    </location>
</feature>
<organism evidence="7 8">
    <name type="scientific">Embleya scabrispora</name>
    <dbReference type="NCBI Taxonomy" id="159449"/>
    <lineage>
        <taxon>Bacteria</taxon>
        <taxon>Bacillati</taxon>
        <taxon>Actinomycetota</taxon>
        <taxon>Actinomycetes</taxon>
        <taxon>Kitasatosporales</taxon>
        <taxon>Streptomycetaceae</taxon>
        <taxon>Embleya</taxon>
    </lineage>
</organism>
<dbReference type="PANTHER" id="PTHR23513:SF11">
    <property type="entry name" value="STAPHYLOFERRIN A TRANSPORTER"/>
    <property type="match status" value="1"/>
</dbReference>
<feature type="transmembrane region" description="Helical" evidence="6">
    <location>
        <begin position="298"/>
        <end position="316"/>
    </location>
</feature>
<keyword evidence="3 6" id="KW-0812">Transmembrane</keyword>
<evidence type="ECO:0000256" key="1">
    <source>
        <dbReference type="ARBA" id="ARBA00004651"/>
    </source>
</evidence>
<sequence>MRTYRELFRTPEYTPLFAATSAHLAAMTVSGLALGTLVFDRTGSPLLAALGMFGGSLAQVVGATALMSAADRLPPRAALTATGLVFALGTAALTLPGMPLWALFAIVLGQGAVAAVGGGVRFGLLNEILPRDGYLLGRSVLNMSNGAVQILGFSLGAVLVSALSARGTLLVGAGLYLLAAVVSRCGLAARPPRAAGRPSVAETWRNNALLWSVKPRRYVYLALWVPNGLVVGCESLFIPLEPDHAGLLFAAAALGMLAGDVVGGRFVPGPWRHRLGLPMLLLLAGPYLLFVTDPALPLALIVVAVASVGYSASLLFQERLMAMTPDELSGQALGLHASGMVAMQGVCASLAGGIAQVTSPTTAMVVMAGMSITVTLSLTAGLRAGPGAAGVPVG</sequence>
<dbReference type="GO" id="GO:0022857">
    <property type="term" value="F:transmembrane transporter activity"/>
    <property type="evidence" value="ECO:0007669"/>
    <property type="project" value="InterPro"/>
</dbReference>
<comment type="caution">
    <text evidence="7">The sequence shown here is derived from an EMBL/GenBank/DDBJ whole genome shotgun (WGS) entry which is preliminary data.</text>
</comment>
<feature type="transmembrane region" description="Helical" evidence="6">
    <location>
        <begin position="46"/>
        <end position="70"/>
    </location>
</feature>